<dbReference type="InterPro" id="IPR011990">
    <property type="entry name" value="TPR-like_helical_dom_sf"/>
</dbReference>
<dbReference type="Pfam" id="PF00535">
    <property type="entry name" value="Glycos_transf_2"/>
    <property type="match status" value="1"/>
</dbReference>
<dbReference type="EMBL" id="JADINF010000075">
    <property type="protein sequence ID" value="MBO8424000.1"/>
    <property type="molecule type" value="Genomic_DNA"/>
</dbReference>
<name>A0A940ID29_9FIRM</name>
<evidence type="ECO:0000313" key="3">
    <source>
        <dbReference type="Proteomes" id="UP000727857"/>
    </source>
</evidence>
<evidence type="ECO:0000313" key="2">
    <source>
        <dbReference type="EMBL" id="MBO8424000.1"/>
    </source>
</evidence>
<protein>
    <submittedName>
        <fullName evidence="2">Glycosyl transferase family 2</fullName>
    </submittedName>
</protein>
<dbReference type="AlphaFoldDB" id="A0A940ID29"/>
<comment type="caution">
    <text evidence="2">The sequence shown here is derived from an EMBL/GenBank/DDBJ whole genome shotgun (WGS) entry which is preliminary data.</text>
</comment>
<reference evidence="2" key="1">
    <citation type="submission" date="2020-10" db="EMBL/GenBank/DDBJ databases">
        <authorList>
            <person name="Gilroy R."/>
        </authorList>
    </citation>
    <scope>NUCLEOTIDE SEQUENCE</scope>
    <source>
        <strain evidence="2">517</strain>
    </source>
</reference>
<evidence type="ECO:0000259" key="1">
    <source>
        <dbReference type="Pfam" id="PF00535"/>
    </source>
</evidence>
<accession>A0A940ID29</accession>
<keyword evidence="2" id="KW-0808">Transferase</keyword>
<dbReference type="Gene3D" id="1.25.40.10">
    <property type="entry name" value="Tetratricopeptide repeat domain"/>
    <property type="match status" value="1"/>
</dbReference>
<proteinExistence type="predicted"/>
<feature type="domain" description="Glycosyltransferase 2-like" evidence="1">
    <location>
        <begin position="8"/>
        <end position="118"/>
    </location>
</feature>
<dbReference type="Proteomes" id="UP000727857">
    <property type="component" value="Unassembled WGS sequence"/>
</dbReference>
<organism evidence="2 3">
    <name type="scientific">Candidatus Stercoripulliclostridium pullicola</name>
    <dbReference type="NCBI Taxonomy" id="2840953"/>
    <lineage>
        <taxon>Bacteria</taxon>
        <taxon>Bacillati</taxon>
        <taxon>Bacillota</taxon>
        <taxon>Clostridia</taxon>
        <taxon>Eubacteriales</taxon>
        <taxon>Candidatus Stercoripulliclostridium</taxon>
    </lineage>
</organism>
<dbReference type="Gene3D" id="3.90.550.10">
    <property type="entry name" value="Spore Coat Polysaccharide Biosynthesis Protein SpsA, Chain A"/>
    <property type="match status" value="1"/>
</dbReference>
<reference evidence="2" key="2">
    <citation type="journal article" date="2021" name="PeerJ">
        <title>Extensive microbial diversity within the chicken gut microbiome revealed by metagenomics and culture.</title>
        <authorList>
            <person name="Gilroy R."/>
            <person name="Ravi A."/>
            <person name="Getino M."/>
            <person name="Pursley I."/>
            <person name="Horton D.L."/>
            <person name="Alikhan N.F."/>
            <person name="Baker D."/>
            <person name="Gharbi K."/>
            <person name="Hall N."/>
            <person name="Watson M."/>
            <person name="Adriaenssens E.M."/>
            <person name="Foster-Nyarko E."/>
            <person name="Jarju S."/>
            <person name="Secka A."/>
            <person name="Antonio M."/>
            <person name="Oren A."/>
            <person name="Chaudhuri R.R."/>
            <person name="La Ragione R."/>
            <person name="Hildebrand F."/>
            <person name="Pallen M.J."/>
        </authorList>
    </citation>
    <scope>NUCLEOTIDE SEQUENCE</scope>
    <source>
        <strain evidence="2">517</strain>
    </source>
</reference>
<dbReference type="InterPro" id="IPR001173">
    <property type="entry name" value="Glyco_trans_2-like"/>
</dbReference>
<dbReference type="SUPFAM" id="SSF53448">
    <property type="entry name" value="Nucleotide-diphospho-sugar transferases"/>
    <property type="match status" value="1"/>
</dbReference>
<dbReference type="GO" id="GO:0016740">
    <property type="term" value="F:transferase activity"/>
    <property type="evidence" value="ECO:0007669"/>
    <property type="project" value="UniProtKB-KW"/>
</dbReference>
<sequence length="361" mass="42067">MKIAVYAICKNESKFVDRWMDSMSEADEITVLDTGSEDDTVEKLRARGARVFEEKIAPWRFDVARNRSLELVSPDVDVCVCTDLDEVLHAGWAELLRKAWKPGATLATYRYTWSFTPDGKEGVVFWYSKVHSRYGYRWKHPVHEVLEWTGEGQEGFTVTVEGMQLDHLPDPAKSRAQYLPLLEMSVKEEPSDDRNVHYLGREYMFRRRWDDCIVTLKKHLALPTATWRDERAASMRFIARSYAMKGDKAEAENWYMRAITEAPYLREPYTDFASFLYYSDDWDGVLYFTSRALAIKERPRSYICEAAAWGSLPDDLRSIAFYKTGRIKEALEAAERALTFEPNNDRIRENAEFFRKELGKT</sequence>
<dbReference type="SUPFAM" id="SSF48452">
    <property type="entry name" value="TPR-like"/>
    <property type="match status" value="1"/>
</dbReference>
<gene>
    <name evidence="2" type="ORF">IAB16_03165</name>
</gene>
<dbReference type="InterPro" id="IPR029044">
    <property type="entry name" value="Nucleotide-diphossugar_trans"/>
</dbReference>